<organism evidence="2 3">
    <name type="scientific">Acidiferrimicrobium australe</name>
    <dbReference type="NCBI Taxonomy" id="2664430"/>
    <lineage>
        <taxon>Bacteria</taxon>
        <taxon>Bacillati</taxon>
        <taxon>Actinomycetota</taxon>
        <taxon>Acidimicrobiia</taxon>
        <taxon>Acidimicrobiales</taxon>
        <taxon>Acidimicrobiaceae</taxon>
        <taxon>Acidiferrimicrobium</taxon>
    </lineage>
</organism>
<dbReference type="SUPFAM" id="SSF52200">
    <property type="entry name" value="Toll/Interleukin receptor TIR domain"/>
    <property type="match status" value="1"/>
</dbReference>
<dbReference type="InterPro" id="IPR035897">
    <property type="entry name" value="Toll_tir_struct_dom_sf"/>
</dbReference>
<feature type="domain" description="TIR" evidence="1">
    <location>
        <begin position="230"/>
        <end position="352"/>
    </location>
</feature>
<dbReference type="Gene3D" id="3.40.50.10140">
    <property type="entry name" value="Toll/interleukin-1 receptor homology (TIR) domain"/>
    <property type="match status" value="1"/>
</dbReference>
<dbReference type="InterPro" id="IPR000157">
    <property type="entry name" value="TIR_dom"/>
</dbReference>
<evidence type="ECO:0000313" key="2">
    <source>
        <dbReference type="EMBL" id="MST31174.1"/>
    </source>
</evidence>
<name>A0ABW9QNC3_9ACTN</name>
<gene>
    <name evidence="2" type="ORF">GHK86_00315</name>
</gene>
<evidence type="ECO:0000313" key="3">
    <source>
        <dbReference type="Proteomes" id="UP000437736"/>
    </source>
</evidence>
<evidence type="ECO:0000259" key="1">
    <source>
        <dbReference type="Pfam" id="PF13676"/>
    </source>
</evidence>
<keyword evidence="3" id="KW-1185">Reference proteome</keyword>
<sequence length="492" mass="53875">MTVEEAGSASEAKAWVEANRSVVEEAYRRFAKTGEWPGAAELQRHFDQRAVPVDVQKAIDSKPSVGQEGRLPHADRLVLAIRHMMWLSSASTLVDLCFEAVVRSVTSYLSETDTPGVTSIELAKETSASGTDLARVYSVLTREHPSPFGGSSQLPDGQWRIEADSRFARRFRDLNSIESFVERQDIIRAEAATEMAALLALPQFRTPLSPYAEPSARVDETAESPEPVLFVSWGRPASKAIARALVPVLESRLPGVEIFFSPTSIEPGADPSRRMFDEGLLRSSALVVVLTSESAESPYVIWETATAWARDQLVIPVFVDIEPGRVPGPLTSKVQGVKFGERSDLDRALNRLAAQFGSPPSPPLSEEEYTQLVAAAEIVLDVDPKLARRALLDQLRGYLARWQVLYESLEGHPSVDERVRLAAEVEQVLGELLRAAVTTGDDPALATALSALAKEATAVRRTRVLLDGGRSFRQLDDGCRSLLERIAALLEP</sequence>
<protein>
    <submittedName>
        <fullName evidence="2">TIR domain-containing protein</fullName>
    </submittedName>
</protein>
<dbReference type="Pfam" id="PF13676">
    <property type="entry name" value="TIR_2"/>
    <property type="match status" value="1"/>
</dbReference>
<accession>A0ABW9QNC3</accession>
<proteinExistence type="predicted"/>
<dbReference type="Proteomes" id="UP000437736">
    <property type="component" value="Unassembled WGS sequence"/>
</dbReference>
<dbReference type="EMBL" id="WJHE01000014">
    <property type="protein sequence ID" value="MST31174.1"/>
    <property type="molecule type" value="Genomic_DNA"/>
</dbReference>
<comment type="caution">
    <text evidence="2">The sequence shown here is derived from an EMBL/GenBank/DDBJ whole genome shotgun (WGS) entry which is preliminary data.</text>
</comment>
<reference evidence="2 3" key="1">
    <citation type="submission" date="2019-11" db="EMBL/GenBank/DDBJ databases">
        <title>Acidiferrimicrobium australis gen. nov., sp. nov., an acidophilic and obligately heterotrophic, member of the Actinobacteria that catalyses dissimilatory oxido- reduction of iron isolated from metal-rich acidic water in Chile.</title>
        <authorList>
            <person name="Gonzalez D."/>
            <person name="Huber K."/>
            <person name="Hedrich S."/>
            <person name="Rojas-Villalobos C."/>
            <person name="Quatrini R."/>
            <person name="Dinamarca M.A."/>
            <person name="Schwarz A."/>
            <person name="Canales C."/>
            <person name="Nancucheo I."/>
        </authorList>
    </citation>
    <scope>NUCLEOTIDE SEQUENCE [LARGE SCALE GENOMIC DNA]</scope>
    <source>
        <strain evidence="2 3">USS-CCA1</strain>
    </source>
</reference>